<dbReference type="AlphaFoldDB" id="A0A2H0VI60"/>
<comment type="caution">
    <text evidence="22">The sequence shown here is derived from an EMBL/GenBank/DDBJ whole genome shotgun (WGS) entry which is preliminary data.</text>
</comment>
<dbReference type="PANTHER" id="PTHR30474">
    <property type="entry name" value="CELL CYCLE PROTEIN"/>
    <property type="match status" value="1"/>
</dbReference>
<dbReference type="NCBIfam" id="TIGR02614">
    <property type="entry name" value="ftsW"/>
    <property type="match status" value="1"/>
</dbReference>
<evidence type="ECO:0000256" key="17">
    <source>
        <dbReference type="ARBA" id="ARBA00041185"/>
    </source>
</evidence>
<keyword evidence="13" id="KW-0961">Cell wall biogenesis/degradation</keyword>
<evidence type="ECO:0000256" key="3">
    <source>
        <dbReference type="ARBA" id="ARBA00022475"/>
    </source>
</evidence>
<keyword evidence="9" id="KW-0573">Peptidoglycan synthesis</keyword>
<dbReference type="Pfam" id="PF01098">
    <property type="entry name" value="FTSW_RODA_SPOVE"/>
    <property type="match status" value="1"/>
</dbReference>
<feature type="transmembrane region" description="Helical" evidence="21">
    <location>
        <begin position="184"/>
        <end position="201"/>
    </location>
</feature>
<evidence type="ECO:0000313" key="22">
    <source>
        <dbReference type="EMBL" id="PIR98771.1"/>
    </source>
</evidence>
<evidence type="ECO:0000256" key="15">
    <source>
        <dbReference type="ARBA" id="ARBA00033270"/>
    </source>
</evidence>
<dbReference type="GO" id="GO:0009252">
    <property type="term" value="P:peptidoglycan biosynthetic process"/>
    <property type="evidence" value="ECO:0007669"/>
    <property type="project" value="UniProtKB-KW"/>
</dbReference>
<dbReference type="GO" id="GO:0051301">
    <property type="term" value="P:cell division"/>
    <property type="evidence" value="ECO:0007669"/>
    <property type="project" value="UniProtKB-KW"/>
</dbReference>
<comment type="pathway">
    <text evidence="2">Cell wall biogenesis; peptidoglycan biosynthesis.</text>
</comment>
<dbReference type="InterPro" id="IPR001182">
    <property type="entry name" value="FtsW/RodA"/>
</dbReference>
<evidence type="ECO:0000256" key="16">
    <source>
        <dbReference type="ARBA" id="ARBA00038053"/>
    </source>
</evidence>
<keyword evidence="5" id="KW-0328">Glycosyltransferase</keyword>
<evidence type="ECO:0000256" key="5">
    <source>
        <dbReference type="ARBA" id="ARBA00022676"/>
    </source>
</evidence>
<feature type="transmembrane region" description="Helical" evidence="21">
    <location>
        <begin position="74"/>
        <end position="95"/>
    </location>
</feature>
<evidence type="ECO:0000256" key="2">
    <source>
        <dbReference type="ARBA" id="ARBA00004752"/>
    </source>
</evidence>
<evidence type="ECO:0000256" key="12">
    <source>
        <dbReference type="ARBA" id="ARBA00023306"/>
    </source>
</evidence>
<keyword evidence="3" id="KW-1003">Cell membrane</keyword>
<evidence type="ECO:0000256" key="1">
    <source>
        <dbReference type="ARBA" id="ARBA00004651"/>
    </source>
</evidence>
<evidence type="ECO:0000313" key="23">
    <source>
        <dbReference type="Proteomes" id="UP000230796"/>
    </source>
</evidence>
<dbReference type="EMBL" id="PFAF01000064">
    <property type="protein sequence ID" value="PIR98771.1"/>
    <property type="molecule type" value="Genomic_DNA"/>
</dbReference>
<gene>
    <name evidence="22" type="primary">ftsW</name>
    <name evidence="22" type="ORF">COT87_02980</name>
</gene>
<name>A0A2H0VI60_9BACT</name>
<feature type="transmembrane region" description="Helical" evidence="21">
    <location>
        <begin position="135"/>
        <end position="153"/>
    </location>
</feature>
<dbReference type="InterPro" id="IPR013437">
    <property type="entry name" value="FtsW"/>
</dbReference>
<keyword evidence="8" id="KW-0133">Cell shape</keyword>
<protein>
    <recommendedName>
        <fullName evidence="17">Probable peptidoglycan glycosyltransferase FtsW</fullName>
        <ecNumber evidence="19">2.4.99.28</ecNumber>
    </recommendedName>
    <alternativeName>
        <fullName evidence="18">Cell division protein FtsW</fullName>
    </alternativeName>
    <alternativeName>
        <fullName evidence="15">Cell wall polymerase</fullName>
    </alternativeName>
    <alternativeName>
        <fullName evidence="14">Peptidoglycan polymerase</fullName>
    </alternativeName>
</protein>
<dbReference type="GO" id="GO:0008955">
    <property type="term" value="F:peptidoglycan glycosyltransferase activity"/>
    <property type="evidence" value="ECO:0007669"/>
    <property type="project" value="UniProtKB-EC"/>
</dbReference>
<feature type="transmembrane region" description="Helical" evidence="21">
    <location>
        <begin position="334"/>
        <end position="354"/>
    </location>
</feature>
<evidence type="ECO:0000256" key="14">
    <source>
        <dbReference type="ARBA" id="ARBA00032370"/>
    </source>
</evidence>
<evidence type="ECO:0000256" key="13">
    <source>
        <dbReference type="ARBA" id="ARBA00023316"/>
    </source>
</evidence>
<keyword evidence="4" id="KW-0132">Cell division</keyword>
<keyword evidence="12" id="KW-0131">Cell cycle</keyword>
<evidence type="ECO:0000256" key="11">
    <source>
        <dbReference type="ARBA" id="ARBA00023136"/>
    </source>
</evidence>
<reference evidence="23" key="1">
    <citation type="submission" date="2017-09" db="EMBL/GenBank/DDBJ databases">
        <title>Depth-based differentiation of microbial function through sediment-hosted aquifers and enrichment of novel symbionts in the deep terrestrial subsurface.</title>
        <authorList>
            <person name="Probst A.J."/>
            <person name="Ladd B."/>
            <person name="Jarett J.K."/>
            <person name="Geller-Mcgrath D.E."/>
            <person name="Sieber C.M.K."/>
            <person name="Emerson J.B."/>
            <person name="Anantharaman K."/>
            <person name="Thomas B.C."/>
            <person name="Malmstrom R."/>
            <person name="Stieglmeier M."/>
            <person name="Klingl A."/>
            <person name="Woyke T."/>
            <person name="Ryan C.M."/>
            <person name="Banfield J.F."/>
        </authorList>
    </citation>
    <scope>NUCLEOTIDE SEQUENCE [LARGE SCALE GENOMIC DNA]</scope>
</reference>
<evidence type="ECO:0000256" key="8">
    <source>
        <dbReference type="ARBA" id="ARBA00022960"/>
    </source>
</evidence>
<dbReference type="GO" id="GO:0005886">
    <property type="term" value="C:plasma membrane"/>
    <property type="evidence" value="ECO:0007669"/>
    <property type="project" value="UniProtKB-SubCell"/>
</dbReference>
<evidence type="ECO:0000256" key="19">
    <source>
        <dbReference type="ARBA" id="ARBA00044770"/>
    </source>
</evidence>
<accession>A0A2H0VI60</accession>
<keyword evidence="11 21" id="KW-0472">Membrane</keyword>
<dbReference type="GO" id="GO:0071555">
    <property type="term" value="P:cell wall organization"/>
    <property type="evidence" value="ECO:0007669"/>
    <property type="project" value="UniProtKB-KW"/>
</dbReference>
<evidence type="ECO:0000256" key="21">
    <source>
        <dbReference type="SAM" id="Phobius"/>
    </source>
</evidence>
<evidence type="ECO:0000256" key="18">
    <source>
        <dbReference type="ARBA" id="ARBA00041418"/>
    </source>
</evidence>
<dbReference type="EC" id="2.4.99.28" evidence="19"/>
<evidence type="ECO:0000256" key="6">
    <source>
        <dbReference type="ARBA" id="ARBA00022679"/>
    </source>
</evidence>
<keyword evidence="10 21" id="KW-1133">Transmembrane helix</keyword>
<dbReference type="GO" id="GO:0032153">
    <property type="term" value="C:cell division site"/>
    <property type="evidence" value="ECO:0007669"/>
    <property type="project" value="TreeGrafter"/>
</dbReference>
<comment type="catalytic activity">
    <reaction evidence="20">
        <text>[GlcNAc-(1-&gt;4)-Mur2Ac(oyl-L-Ala-gamma-D-Glu-L-Lys-D-Ala-D-Ala)](n)-di-trans,octa-cis-undecaprenyl diphosphate + beta-D-GlcNAc-(1-&gt;4)-Mur2Ac(oyl-L-Ala-gamma-D-Glu-L-Lys-D-Ala-D-Ala)-di-trans,octa-cis-undecaprenyl diphosphate = [GlcNAc-(1-&gt;4)-Mur2Ac(oyl-L-Ala-gamma-D-Glu-L-Lys-D-Ala-D-Ala)](n+1)-di-trans,octa-cis-undecaprenyl diphosphate + di-trans,octa-cis-undecaprenyl diphosphate + H(+)</text>
        <dbReference type="Rhea" id="RHEA:23708"/>
        <dbReference type="Rhea" id="RHEA-COMP:9602"/>
        <dbReference type="Rhea" id="RHEA-COMP:9603"/>
        <dbReference type="ChEBI" id="CHEBI:15378"/>
        <dbReference type="ChEBI" id="CHEBI:58405"/>
        <dbReference type="ChEBI" id="CHEBI:60033"/>
        <dbReference type="ChEBI" id="CHEBI:78435"/>
        <dbReference type="EC" id="2.4.99.28"/>
    </reaction>
</comment>
<evidence type="ECO:0000256" key="10">
    <source>
        <dbReference type="ARBA" id="ARBA00022989"/>
    </source>
</evidence>
<evidence type="ECO:0000256" key="20">
    <source>
        <dbReference type="ARBA" id="ARBA00049902"/>
    </source>
</evidence>
<keyword evidence="6" id="KW-0808">Transferase</keyword>
<dbReference type="GO" id="GO:0015648">
    <property type="term" value="F:lipid-linked peptidoglycan transporter activity"/>
    <property type="evidence" value="ECO:0007669"/>
    <property type="project" value="TreeGrafter"/>
</dbReference>
<organism evidence="22 23">
    <name type="scientific">Candidatus Collierbacteria bacterium CG10_big_fil_rev_8_21_14_0_10_44_9</name>
    <dbReference type="NCBI Taxonomy" id="1974535"/>
    <lineage>
        <taxon>Bacteria</taxon>
        <taxon>Candidatus Collieribacteriota</taxon>
    </lineage>
</organism>
<feature type="transmembrane region" description="Helical" evidence="21">
    <location>
        <begin position="43"/>
        <end position="62"/>
    </location>
</feature>
<keyword evidence="7 21" id="KW-0812">Transmembrane</keyword>
<sequence length="359" mass="39129">MQKINLSLSTKIFTMTIILLGFGLIMIYSASVAEGARDFGNKWHFVQLQLKWASLGLVAMLITSSISPRVWEKIAPFLLIFGLILLFLVVIPGIGTKVQGARRWLVLPGINIQPSELIKLIEVIYLSSWLHTRRISFLQFGFFIAIISGLIMLQPDMGTTLVVTLLAITMSFLTGYPVKYLLTMGAIGLTLGSILIIAEPYRLDRVKTFINPLQDKQGSSYHMRQVLLSLGSGGISGLGIGRSRQKYAYLPEATTDSIFAVVGEELGFIGAVTLILTFIYYLSLIFKVASNEHDNFGSTMVAGIASWMGLQVCLNLAAMVALTPLTGVPLPLVSYGGSALITMLVGIGLVLSVARHQKL</sequence>
<evidence type="ECO:0000256" key="4">
    <source>
        <dbReference type="ARBA" id="ARBA00022618"/>
    </source>
</evidence>
<evidence type="ECO:0000256" key="7">
    <source>
        <dbReference type="ARBA" id="ARBA00022692"/>
    </source>
</evidence>
<dbReference type="Proteomes" id="UP000230796">
    <property type="component" value="Unassembled WGS sequence"/>
</dbReference>
<comment type="similarity">
    <text evidence="16">Belongs to the SEDS family. FtsW subfamily.</text>
</comment>
<proteinExistence type="inferred from homology"/>
<feature type="transmembrane region" description="Helical" evidence="21">
    <location>
        <begin position="301"/>
        <end position="322"/>
    </location>
</feature>
<evidence type="ECO:0000256" key="9">
    <source>
        <dbReference type="ARBA" id="ARBA00022984"/>
    </source>
</evidence>
<dbReference type="GO" id="GO:0008360">
    <property type="term" value="P:regulation of cell shape"/>
    <property type="evidence" value="ECO:0007669"/>
    <property type="project" value="UniProtKB-KW"/>
</dbReference>
<dbReference type="PANTHER" id="PTHR30474:SF2">
    <property type="entry name" value="PEPTIDOGLYCAN GLYCOSYLTRANSFERASE FTSW-RELATED"/>
    <property type="match status" value="1"/>
</dbReference>
<feature type="transmembrane region" description="Helical" evidence="21">
    <location>
        <begin position="12"/>
        <end position="31"/>
    </location>
</feature>
<comment type="subcellular location">
    <subcellularLocation>
        <location evidence="1">Cell membrane</location>
        <topology evidence="1">Multi-pass membrane protein</topology>
    </subcellularLocation>
</comment>
<feature type="transmembrane region" description="Helical" evidence="21">
    <location>
        <begin position="266"/>
        <end position="289"/>
    </location>
</feature>